<name>A0A7G1QAE2_9GAMM</name>
<sequence length="493" mass="55337">MYDFDPEGKRLPIKIDGTSNGEFAPYEITDTQEKIKEEANKKVSELAKHLGKTRRSFLKSACGAAATLFVMNKAHAYLGLTGGFFNVSAETITDSALAEKTVNSPYLVVDMQTHCVEPSGDWATGKEGKIWIQTLTQVFDQAPKCLGKSAEQERFHCYSAQQLVKEVFLDSQTDIAVVSALWGAKGHNPTPTDYAAEVRNLTEALGDRNRALIHGGVLPNEAGALDFMDEQIEKYQVDAWKLYPQWGPSGVGFFLDDPKYGIPAIEKAIKLKKSIICVHKGLSLPGLEYKYSSPEDMGRIAKMFPQVTFITFHSGFENEVAEGPYNPNNPKGVDRLIKAHQDSNFKPNQGNLYAELGSVWRHSMSHPNRAAHLMGKLLKYFGEDRICWGTDSIWYGSPQDQIQTFASFEISEEFQQKYGYPPLTKTAKEKIFAGNTLRIHSINPSRIQKLQQDKVKNFREQYALSPNPSFTTFGPKTKEQYESLWKSRDGYPT</sequence>
<dbReference type="EMBL" id="LR778175">
    <property type="protein sequence ID" value="CAB1276390.1"/>
    <property type="molecule type" value="Genomic_DNA"/>
</dbReference>
<dbReference type="InterPro" id="IPR006680">
    <property type="entry name" value="Amidohydro-rel"/>
</dbReference>
<evidence type="ECO:0000313" key="3">
    <source>
        <dbReference type="Proteomes" id="UP000516072"/>
    </source>
</evidence>
<keyword evidence="3" id="KW-1185">Reference proteome</keyword>
<keyword evidence="2" id="KW-0378">Hydrolase</keyword>
<dbReference type="RefSeq" id="WP_197743865.1">
    <property type="nucleotide sequence ID" value="NZ_LR778175.1"/>
</dbReference>
<dbReference type="AlphaFoldDB" id="A0A7G1QAE2"/>
<dbReference type="Gene3D" id="3.20.20.140">
    <property type="entry name" value="Metal-dependent hydrolases"/>
    <property type="match status" value="1"/>
</dbReference>
<organism evidence="2 3">
    <name type="scientific">Candidatus Nitrosacidococcus tergens</name>
    <dbReference type="NCBI Taxonomy" id="553981"/>
    <lineage>
        <taxon>Bacteria</taxon>
        <taxon>Pseudomonadati</taxon>
        <taxon>Pseudomonadota</taxon>
        <taxon>Gammaproteobacteria</taxon>
        <taxon>Chromatiales</taxon>
        <taxon>Chromatiaceae</taxon>
        <taxon>Candidatus Nitrosacidococcus</taxon>
    </lineage>
</organism>
<dbReference type="GO" id="GO:0016787">
    <property type="term" value="F:hydrolase activity"/>
    <property type="evidence" value="ECO:0007669"/>
    <property type="project" value="UniProtKB-KW"/>
</dbReference>
<dbReference type="KEGG" id="ntg:NSCAC_1148"/>
<accession>A0A7G1QAE2</accession>
<proteinExistence type="predicted"/>
<dbReference type="InterPro" id="IPR032466">
    <property type="entry name" value="Metal_Hydrolase"/>
</dbReference>
<feature type="domain" description="Amidohydrolase-related" evidence="1">
    <location>
        <begin position="192"/>
        <end position="439"/>
    </location>
</feature>
<dbReference type="Pfam" id="PF04909">
    <property type="entry name" value="Amidohydro_2"/>
    <property type="match status" value="1"/>
</dbReference>
<protein>
    <submittedName>
        <fullName evidence="2">Amidohydrolase 2</fullName>
    </submittedName>
</protein>
<reference evidence="2 3" key="1">
    <citation type="submission" date="2020-03" db="EMBL/GenBank/DDBJ databases">
        <authorList>
            <person name="Picone N."/>
        </authorList>
    </citation>
    <scope>NUCLEOTIDE SEQUENCE [LARGE SCALE GENOMIC DNA]</scope>
    <source>
        <strain evidence="2">NSCAC1</strain>
    </source>
</reference>
<evidence type="ECO:0000259" key="1">
    <source>
        <dbReference type="Pfam" id="PF04909"/>
    </source>
</evidence>
<evidence type="ECO:0000313" key="2">
    <source>
        <dbReference type="EMBL" id="CAB1276390.1"/>
    </source>
</evidence>
<dbReference type="Proteomes" id="UP000516072">
    <property type="component" value="Chromosome"/>
</dbReference>
<dbReference type="PANTHER" id="PTHR42889">
    <property type="entry name" value="BLR3681 PROTEIN"/>
    <property type="match status" value="1"/>
</dbReference>
<dbReference type="PANTHER" id="PTHR42889:SF1">
    <property type="entry name" value="BLR3681 PROTEIN"/>
    <property type="match status" value="1"/>
</dbReference>
<gene>
    <name evidence="2" type="ORF">NSCAC_1148</name>
</gene>
<dbReference type="SUPFAM" id="SSF51556">
    <property type="entry name" value="Metallo-dependent hydrolases"/>
    <property type="match status" value="1"/>
</dbReference>